<organism evidence="1 2">
    <name type="scientific">Paraburkholderia unamae</name>
    <dbReference type="NCBI Taxonomy" id="219649"/>
    <lineage>
        <taxon>Bacteria</taxon>
        <taxon>Pseudomonadati</taxon>
        <taxon>Pseudomonadota</taxon>
        <taxon>Betaproteobacteria</taxon>
        <taxon>Burkholderiales</taxon>
        <taxon>Burkholderiaceae</taxon>
        <taxon>Paraburkholderia</taxon>
    </lineage>
</organism>
<comment type="caution">
    <text evidence="1">The sequence shown here is derived from an EMBL/GenBank/DDBJ whole genome shotgun (WGS) entry which is preliminary data.</text>
</comment>
<evidence type="ECO:0000313" key="1">
    <source>
        <dbReference type="EMBL" id="PVX81385.1"/>
    </source>
</evidence>
<dbReference type="Proteomes" id="UP000245712">
    <property type="component" value="Unassembled WGS sequence"/>
</dbReference>
<dbReference type="EMBL" id="QEOB01000011">
    <property type="protein sequence ID" value="PVX81385.1"/>
    <property type="molecule type" value="Genomic_DNA"/>
</dbReference>
<keyword evidence="2" id="KW-1185">Reference proteome</keyword>
<evidence type="ECO:0000313" key="2">
    <source>
        <dbReference type="Proteomes" id="UP000245712"/>
    </source>
</evidence>
<gene>
    <name evidence="1" type="ORF">C7402_111287</name>
</gene>
<reference evidence="1 2" key="1">
    <citation type="submission" date="2018-05" db="EMBL/GenBank/DDBJ databases">
        <title>Genomic Encyclopedia of Type Strains, Phase IV (KMG-V): Genome sequencing to study the core and pangenomes of soil and plant-associated prokaryotes.</title>
        <authorList>
            <person name="Whitman W."/>
        </authorList>
    </citation>
    <scope>NUCLEOTIDE SEQUENCE [LARGE SCALE GENOMIC DNA]</scope>
    <source>
        <strain evidence="1 2">SCZa-39</strain>
    </source>
</reference>
<name>A0ABX5KL72_9BURK</name>
<proteinExistence type="predicted"/>
<accession>A0ABX5KL72</accession>
<sequence length="77" mass="8424">MSMNSSRNLDVATAGPIWEIACLLGHCGWIRAVAVDNTAKWTDTVAFITGVLLRVIFCESRGECGAETAKFPRQPRI</sequence>
<protein>
    <submittedName>
        <fullName evidence="1">Uncharacterized protein</fullName>
    </submittedName>
</protein>